<keyword evidence="7" id="KW-1015">Disulfide bond</keyword>
<evidence type="ECO:0000256" key="2">
    <source>
        <dbReference type="ARBA" id="ARBA00011245"/>
    </source>
</evidence>
<evidence type="ECO:0000313" key="15">
    <source>
        <dbReference type="Proteomes" id="UP000184052"/>
    </source>
</evidence>
<evidence type="ECO:0000256" key="10">
    <source>
        <dbReference type="ARBA" id="ARBA00038489"/>
    </source>
</evidence>
<proteinExistence type="inferred from homology"/>
<dbReference type="STRING" id="1121476.SAMN02745751_01559"/>
<dbReference type="GO" id="GO:0045454">
    <property type="term" value="P:cell redox homeostasis"/>
    <property type="evidence" value="ECO:0007669"/>
    <property type="project" value="TreeGrafter"/>
</dbReference>
<keyword evidence="6" id="KW-0560">Oxidoreductase</keyword>
<evidence type="ECO:0000256" key="11">
    <source>
        <dbReference type="ARBA" id="ARBA00041373"/>
    </source>
</evidence>
<evidence type="ECO:0000259" key="13">
    <source>
        <dbReference type="PROSITE" id="PS51352"/>
    </source>
</evidence>
<dbReference type="RefSeq" id="WP_073049018.1">
    <property type="nucleotide sequence ID" value="NZ_FQZL01000009.1"/>
</dbReference>
<evidence type="ECO:0000313" key="14">
    <source>
        <dbReference type="EMBL" id="SHJ01810.1"/>
    </source>
</evidence>
<dbReference type="InterPro" id="IPR000866">
    <property type="entry name" value="AhpC/TSA"/>
</dbReference>
<dbReference type="CDD" id="cd03017">
    <property type="entry name" value="PRX_BCP"/>
    <property type="match status" value="1"/>
</dbReference>
<dbReference type="Proteomes" id="UP000184052">
    <property type="component" value="Unassembled WGS sequence"/>
</dbReference>
<evidence type="ECO:0000256" key="8">
    <source>
        <dbReference type="ARBA" id="ARBA00023284"/>
    </source>
</evidence>
<evidence type="ECO:0000256" key="7">
    <source>
        <dbReference type="ARBA" id="ARBA00023157"/>
    </source>
</evidence>
<dbReference type="PROSITE" id="PS51352">
    <property type="entry name" value="THIOREDOXIN_2"/>
    <property type="match status" value="1"/>
</dbReference>
<dbReference type="EC" id="1.11.1.24" evidence="3"/>
<sequence length="162" mass="18702">MAKKKIIFEKGMEAPDFKLPGSDGKEYSLKDMMGDKGVVLFFYPKDNTPGCTAESCEFKEIYDEIRNLGFEVYGISKDSLKSHDKFIDKYELPFVLLSDEEIKTHEDYLVWKEKNMYGKLKMGVVRSTFVIGSDGKIIQEFRNIKAKGHALKIYNFIKDEVL</sequence>
<evidence type="ECO:0000256" key="5">
    <source>
        <dbReference type="ARBA" id="ARBA00022862"/>
    </source>
</evidence>
<dbReference type="GO" id="GO:0008379">
    <property type="term" value="F:thioredoxin peroxidase activity"/>
    <property type="evidence" value="ECO:0007669"/>
    <property type="project" value="TreeGrafter"/>
</dbReference>
<evidence type="ECO:0000256" key="12">
    <source>
        <dbReference type="ARBA" id="ARBA00049091"/>
    </source>
</evidence>
<comment type="function">
    <text evidence="1">Thiol-specific peroxidase that catalyzes the reduction of hydrogen peroxide and organic hydroperoxides to water and alcohols, respectively. Plays a role in cell protection against oxidative stress by detoxifying peroxides and as sensor of hydrogen peroxide-mediated signaling events.</text>
</comment>
<keyword evidence="8" id="KW-0676">Redox-active center</keyword>
<dbReference type="Pfam" id="PF00578">
    <property type="entry name" value="AhpC-TSA"/>
    <property type="match status" value="1"/>
</dbReference>
<evidence type="ECO:0000256" key="1">
    <source>
        <dbReference type="ARBA" id="ARBA00003330"/>
    </source>
</evidence>
<dbReference type="InterPro" id="IPR013766">
    <property type="entry name" value="Thioredoxin_domain"/>
</dbReference>
<dbReference type="GO" id="GO:0005737">
    <property type="term" value="C:cytoplasm"/>
    <property type="evidence" value="ECO:0007669"/>
    <property type="project" value="TreeGrafter"/>
</dbReference>
<keyword evidence="15" id="KW-1185">Reference proteome</keyword>
<dbReference type="Gene3D" id="3.40.30.10">
    <property type="entry name" value="Glutaredoxin"/>
    <property type="match status" value="1"/>
</dbReference>
<dbReference type="GO" id="GO:0034599">
    <property type="term" value="P:cellular response to oxidative stress"/>
    <property type="evidence" value="ECO:0007669"/>
    <property type="project" value="TreeGrafter"/>
</dbReference>
<dbReference type="SUPFAM" id="SSF52833">
    <property type="entry name" value="Thioredoxin-like"/>
    <property type="match status" value="1"/>
</dbReference>
<name>A0A1M6FW22_9FIRM</name>
<comment type="similarity">
    <text evidence="10">Belongs to the peroxiredoxin family. BCP/PrxQ subfamily.</text>
</comment>
<organism evidence="14 15">
    <name type="scientific">Dethiosulfatibacter aminovorans DSM 17477</name>
    <dbReference type="NCBI Taxonomy" id="1121476"/>
    <lineage>
        <taxon>Bacteria</taxon>
        <taxon>Bacillati</taxon>
        <taxon>Bacillota</taxon>
        <taxon>Tissierellia</taxon>
        <taxon>Dethiosulfatibacter</taxon>
    </lineage>
</organism>
<feature type="domain" description="Thioredoxin" evidence="13">
    <location>
        <begin position="8"/>
        <end position="162"/>
    </location>
</feature>
<gene>
    <name evidence="14" type="ORF">SAMN02745751_01559</name>
</gene>
<accession>A0A1M6FW22</accession>
<comment type="catalytic activity">
    <reaction evidence="12">
        <text>a hydroperoxide + [thioredoxin]-dithiol = an alcohol + [thioredoxin]-disulfide + H2O</text>
        <dbReference type="Rhea" id="RHEA:62620"/>
        <dbReference type="Rhea" id="RHEA-COMP:10698"/>
        <dbReference type="Rhea" id="RHEA-COMP:10700"/>
        <dbReference type="ChEBI" id="CHEBI:15377"/>
        <dbReference type="ChEBI" id="CHEBI:29950"/>
        <dbReference type="ChEBI" id="CHEBI:30879"/>
        <dbReference type="ChEBI" id="CHEBI:35924"/>
        <dbReference type="ChEBI" id="CHEBI:50058"/>
        <dbReference type="EC" id="1.11.1.24"/>
    </reaction>
</comment>
<evidence type="ECO:0000256" key="9">
    <source>
        <dbReference type="ARBA" id="ARBA00032824"/>
    </source>
</evidence>
<dbReference type="InterPro" id="IPR036249">
    <property type="entry name" value="Thioredoxin-like_sf"/>
</dbReference>
<dbReference type="InterPro" id="IPR050924">
    <property type="entry name" value="Peroxiredoxin_BCP/PrxQ"/>
</dbReference>
<evidence type="ECO:0000256" key="6">
    <source>
        <dbReference type="ARBA" id="ARBA00023002"/>
    </source>
</evidence>
<dbReference type="FunFam" id="3.40.30.10:FF:000007">
    <property type="entry name" value="Thioredoxin-dependent thiol peroxidase"/>
    <property type="match status" value="1"/>
</dbReference>
<dbReference type="OrthoDB" id="9812811at2"/>
<evidence type="ECO:0000256" key="3">
    <source>
        <dbReference type="ARBA" id="ARBA00013017"/>
    </source>
</evidence>
<evidence type="ECO:0000256" key="4">
    <source>
        <dbReference type="ARBA" id="ARBA00022559"/>
    </source>
</evidence>
<dbReference type="PANTHER" id="PTHR42801">
    <property type="entry name" value="THIOREDOXIN-DEPENDENT PEROXIDE REDUCTASE"/>
    <property type="match status" value="1"/>
</dbReference>
<keyword evidence="4" id="KW-0575">Peroxidase</keyword>
<dbReference type="AlphaFoldDB" id="A0A1M6FW22"/>
<reference evidence="14 15" key="1">
    <citation type="submission" date="2016-11" db="EMBL/GenBank/DDBJ databases">
        <authorList>
            <person name="Jaros S."/>
            <person name="Januszkiewicz K."/>
            <person name="Wedrychowicz H."/>
        </authorList>
    </citation>
    <scope>NUCLEOTIDE SEQUENCE [LARGE SCALE GENOMIC DNA]</scope>
    <source>
        <strain evidence="14 15">DSM 17477</strain>
    </source>
</reference>
<comment type="subunit">
    <text evidence="2">Monomer.</text>
</comment>
<protein>
    <recommendedName>
        <fullName evidence="3">thioredoxin-dependent peroxiredoxin</fullName>
        <ecNumber evidence="3">1.11.1.24</ecNumber>
    </recommendedName>
    <alternativeName>
        <fullName evidence="11">Bacterioferritin comigratory protein</fullName>
    </alternativeName>
    <alternativeName>
        <fullName evidence="9">Thioredoxin peroxidase</fullName>
    </alternativeName>
</protein>
<dbReference type="PANTHER" id="PTHR42801:SF4">
    <property type="entry name" value="AHPC_TSA FAMILY PROTEIN"/>
    <property type="match status" value="1"/>
</dbReference>
<dbReference type="EMBL" id="FQZL01000009">
    <property type="protein sequence ID" value="SHJ01810.1"/>
    <property type="molecule type" value="Genomic_DNA"/>
</dbReference>
<keyword evidence="5" id="KW-0049">Antioxidant</keyword>